<dbReference type="InterPro" id="IPR019826">
    <property type="entry name" value="Carboxylesterase_B_AS"/>
</dbReference>
<proteinExistence type="inferred from homology"/>
<dbReference type="SUPFAM" id="SSF53474">
    <property type="entry name" value="alpha/beta-Hydrolases"/>
    <property type="match status" value="1"/>
</dbReference>
<keyword evidence="2 3" id="KW-0378">Hydrolase</keyword>
<comment type="caution">
    <text evidence="5">The sequence shown here is derived from an EMBL/GenBank/DDBJ whole genome shotgun (WGS) entry which is preliminary data.</text>
</comment>
<gene>
    <name evidence="5" type="ORF">TeGR_g100</name>
</gene>
<dbReference type="EMBL" id="BRYB01000715">
    <property type="protein sequence ID" value="GMI35998.1"/>
    <property type="molecule type" value="Genomic_DNA"/>
</dbReference>
<keyword evidence="6" id="KW-1185">Reference proteome</keyword>
<comment type="similarity">
    <text evidence="1 3">Belongs to the type-B carboxylesterase/lipase family.</text>
</comment>
<dbReference type="EC" id="3.1.1.-" evidence="3"/>
<dbReference type="Gene3D" id="3.40.50.1820">
    <property type="entry name" value="alpha/beta hydrolase"/>
    <property type="match status" value="1"/>
</dbReference>
<evidence type="ECO:0000313" key="5">
    <source>
        <dbReference type="EMBL" id="GMI35998.1"/>
    </source>
</evidence>
<accession>A0ABQ6MZE7</accession>
<evidence type="ECO:0000256" key="3">
    <source>
        <dbReference type="RuleBase" id="RU361235"/>
    </source>
</evidence>
<name>A0ABQ6MZE7_9STRA</name>
<sequence>MRFLPPEPLSPPPPAVDASRGFGPACWQATTQSLGPRSHNVTVSEDCLHLNVFRPRPRPASPRRPLRVVVFVHGGAFVNGDASLYPGGTLAALEDIIVVTIQYRLNLFGFFALDPMDEPNLGLRDQQEALRWVQANIEHFGGDPGDVSLWGQSAGGMSTVLHLLLPSSAPLFRGVLADSPGPWRLETRGALEAYSNALAVARGCEQAESGERRRCLQELPADELYDPGFLNALPTVFNPAISDSSGELPAQPLKLLQDGAFNAGKTVLIGHNEFEGNLGAYSFTASLPEEDAVDEQAYRALSASTSAGTGARLRDILDAYEGVEEAEGGWVGYAKQGGDAFIACGAALGARAIQDAGISRGDVKSYLFAHHAANSELPSLNATHTSELGWLFGDLLSYWQIEVLTGGVASDEEEEMGEWMRGEWMGRGGGEWGGLSEGVMRIDGGKRGMVGEDDEAWKSVACTQLWESTLADNDDGTKE</sequence>
<organism evidence="5 6">
    <name type="scientific">Tetraparma gracilis</name>
    <dbReference type="NCBI Taxonomy" id="2962635"/>
    <lineage>
        <taxon>Eukaryota</taxon>
        <taxon>Sar</taxon>
        <taxon>Stramenopiles</taxon>
        <taxon>Ochrophyta</taxon>
        <taxon>Bolidophyceae</taxon>
        <taxon>Parmales</taxon>
        <taxon>Triparmaceae</taxon>
        <taxon>Tetraparma</taxon>
    </lineage>
</organism>
<dbReference type="Proteomes" id="UP001165060">
    <property type="component" value="Unassembled WGS sequence"/>
</dbReference>
<evidence type="ECO:0000259" key="4">
    <source>
        <dbReference type="Pfam" id="PF00135"/>
    </source>
</evidence>
<evidence type="ECO:0000256" key="2">
    <source>
        <dbReference type="ARBA" id="ARBA00022801"/>
    </source>
</evidence>
<dbReference type="Pfam" id="PF00135">
    <property type="entry name" value="COesterase"/>
    <property type="match status" value="1"/>
</dbReference>
<protein>
    <recommendedName>
        <fullName evidence="3">Carboxylic ester hydrolase</fullName>
        <ecNumber evidence="3">3.1.1.-</ecNumber>
    </recommendedName>
</protein>
<dbReference type="InterPro" id="IPR029058">
    <property type="entry name" value="AB_hydrolase_fold"/>
</dbReference>
<evidence type="ECO:0000313" key="6">
    <source>
        <dbReference type="Proteomes" id="UP001165060"/>
    </source>
</evidence>
<dbReference type="InterPro" id="IPR050654">
    <property type="entry name" value="AChE-related_enzymes"/>
</dbReference>
<dbReference type="PANTHER" id="PTHR43918">
    <property type="entry name" value="ACETYLCHOLINESTERASE"/>
    <property type="match status" value="1"/>
</dbReference>
<reference evidence="5 6" key="1">
    <citation type="journal article" date="2023" name="Commun. Biol.">
        <title>Genome analysis of Parmales, the sister group of diatoms, reveals the evolutionary specialization of diatoms from phago-mixotrophs to photoautotrophs.</title>
        <authorList>
            <person name="Ban H."/>
            <person name="Sato S."/>
            <person name="Yoshikawa S."/>
            <person name="Yamada K."/>
            <person name="Nakamura Y."/>
            <person name="Ichinomiya M."/>
            <person name="Sato N."/>
            <person name="Blanc-Mathieu R."/>
            <person name="Endo H."/>
            <person name="Kuwata A."/>
            <person name="Ogata H."/>
        </authorList>
    </citation>
    <scope>NUCLEOTIDE SEQUENCE [LARGE SCALE GENOMIC DNA]</scope>
</reference>
<dbReference type="PANTHER" id="PTHR43918:SF4">
    <property type="entry name" value="CARBOXYLIC ESTER HYDROLASE"/>
    <property type="match status" value="1"/>
</dbReference>
<feature type="domain" description="Carboxylesterase type B" evidence="4">
    <location>
        <begin position="1"/>
        <end position="417"/>
    </location>
</feature>
<dbReference type="PROSITE" id="PS00122">
    <property type="entry name" value="CARBOXYLESTERASE_B_1"/>
    <property type="match status" value="1"/>
</dbReference>
<dbReference type="InterPro" id="IPR002018">
    <property type="entry name" value="CarbesteraseB"/>
</dbReference>
<evidence type="ECO:0000256" key="1">
    <source>
        <dbReference type="ARBA" id="ARBA00005964"/>
    </source>
</evidence>